<name>A0A1V6T549_9EURO</name>
<dbReference type="EMBL" id="MLKD01000012">
    <property type="protein sequence ID" value="OQE21049.1"/>
    <property type="molecule type" value="Genomic_DNA"/>
</dbReference>
<evidence type="ECO:0000313" key="2">
    <source>
        <dbReference type="EMBL" id="OQE21049.1"/>
    </source>
</evidence>
<keyword evidence="3" id="KW-1185">Reference proteome</keyword>
<sequence length="322" mass="35344">MKFSSGLLALAAISRVAFAAPVATPGSDAELVARDQSPHDAGLAEASLEKRDFRSTCTTIAKWVWIGRETLEVVSWFYTDVNDYVKGVCERQENEYCNRVLVEVESAYELMLKLSRKVGTGANIIGQGGSFLNLNGKRSTDTFHPSDPYDMELLRTIHNYTMDSHEMIDNPRIGARSEDGTPALAHHYRLNGVRAKDSNVSRTYDIYHFEDGNAHLRIPGPGSGSESGLSKRHDGPGVKIAFTHEPISYPANDFVGAGANFAYRWRNYAIKGHGEIFGWAGTSGQAFMYYRSIVEGAGFGNNYESVNACGDLSSHVGTYVGH</sequence>
<organism evidence="2 3">
    <name type="scientific">Penicillium steckii</name>
    <dbReference type="NCBI Taxonomy" id="303698"/>
    <lineage>
        <taxon>Eukaryota</taxon>
        <taxon>Fungi</taxon>
        <taxon>Dikarya</taxon>
        <taxon>Ascomycota</taxon>
        <taxon>Pezizomycotina</taxon>
        <taxon>Eurotiomycetes</taxon>
        <taxon>Eurotiomycetidae</taxon>
        <taxon>Eurotiales</taxon>
        <taxon>Aspergillaceae</taxon>
        <taxon>Penicillium</taxon>
    </lineage>
</organism>
<gene>
    <name evidence="2" type="ORF">PENSTE_c012G07882</name>
</gene>
<comment type="caution">
    <text evidence="2">The sequence shown here is derived from an EMBL/GenBank/DDBJ whole genome shotgun (WGS) entry which is preliminary data.</text>
</comment>
<proteinExistence type="predicted"/>
<accession>A0A1V6T549</accession>
<feature type="signal peptide" evidence="1">
    <location>
        <begin position="1"/>
        <end position="19"/>
    </location>
</feature>
<feature type="chain" id="PRO_5012302963" evidence="1">
    <location>
        <begin position="20"/>
        <end position="322"/>
    </location>
</feature>
<reference evidence="3" key="1">
    <citation type="journal article" date="2017" name="Nat. Microbiol.">
        <title>Global analysis of biosynthetic gene clusters reveals vast potential of secondary metabolite production in Penicillium species.</title>
        <authorList>
            <person name="Nielsen J.C."/>
            <person name="Grijseels S."/>
            <person name="Prigent S."/>
            <person name="Ji B."/>
            <person name="Dainat J."/>
            <person name="Nielsen K.F."/>
            <person name="Frisvad J.C."/>
            <person name="Workman M."/>
            <person name="Nielsen J."/>
        </authorList>
    </citation>
    <scope>NUCLEOTIDE SEQUENCE [LARGE SCALE GENOMIC DNA]</scope>
    <source>
        <strain evidence="3">IBT 24891</strain>
    </source>
</reference>
<evidence type="ECO:0000313" key="3">
    <source>
        <dbReference type="Proteomes" id="UP000191285"/>
    </source>
</evidence>
<dbReference type="OrthoDB" id="4726568at2759"/>
<dbReference type="Proteomes" id="UP000191285">
    <property type="component" value="Unassembled WGS sequence"/>
</dbReference>
<dbReference type="AlphaFoldDB" id="A0A1V6T549"/>
<keyword evidence="1" id="KW-0732">Signal</keyword>
<protein>
    <submittedName>
        <fullName evidence="2">Uncharacterized protein</fullName>
    </submittedName>
</protein>
<evidence type="ECO:0000256" key="1">
    <source>
        <dbReference type="SAM" id="SignalP"/>
    </source>
</evidence>